<sequence>MLKRVAFFTVCIFLAACSRGPVLEYLPPDAVILAFGDSLTRGTGAAAGESYPEQLAALIGREVINRGVPGETSAQGLTRLPGVLDEVQPQLLLLCHGGNDILRTLSMTQMQSNLQQMIDLARERDIQVVLIGVPKRSLLLREEPIYHELAEQNSLPLLDDIVADVLGESELRSDRVHPNRAGYRQMAEAVQELLLEKGAL</sequence>
<dbReference type="Pfam" id="PF13472">
    <property type="entry name" value="Lipase_GDSL_2"/>
    <property type="match status" value="1"/>
</dbReference>
<dbReference type="EMBL" id="JAMFTH010000001">
    <property type="protein sequence ID" value="MCP8897857.1"/>
    <property type="molecule type" value="Genomic_DNA"/>
</dbReference>
<evidence type="ECO:0000259" key="1">
    <source>
        <dbReference type="Pfam" id="PF13472"/>
    </source>
</evidence>
<gene>
    <name evidence="2" type="ORF">M6D89_00940</name>
</gene>
<comment type="caution">
    <text evidence="2">The sequence shown here is derived from an EMBL/GenBank/DDBJ whole genome shotgun (WGS) entry which is preliminary data.</text>
</comment>
<dbReference type="Proteomes" id="UP001139319">
    <property type="component" value="Unassembled WGS sequence"/>
</dbReference>
<dbReference type="PANTHER" id="PTHR30383:SF24">
    <property type="entry name" value="THIOESTERASE 1_PROTEASE 1_LYSOPHOSPHOLIPASE L1"/>
    <property type="match status" value="1"/>
</dbReference>
<dbReference type="SUPFAM" id="SSF52266">
    <property type="entry name" value="SGNH hydrolase"/>
    <property type="match status" value="1"/>
</dbReference>
<dbReference type="PANTHER" id="PTHR30383">
    <property type="entry name" value="THIOESTERASE 1/PROTEASE 1/LYSOPHOSPHOLIPASE L1"/>
    <property type="match status" value="1"/>
</dbReference>
<reference evidence="2" key="1">
    <citation type="submission" date="2022-05" db="EMBL/GenBank/DDBJ databases">
        <authorList>
            <person name="Sun H.-N."/>
        </authorList>
    </citation>
    <scope>NUCLEOTIDE SEQUENCE</scope>
    <source>
        <strain evidence="2">HB14</strain>
    </source>
</reference>
<dbReference type="RefSeq" id="WP_253966155.1">
    <property type="nucleotide sequence ID" value="NZ_JAMFTH010000001.1"/>
</dbReference>
<evidence type="ECO:0000313" key="3">
    <source>
        <dbReference type="Proteomes" id="UP001139319"/>
    </source>
</evidence>
<dbReference type="InterPro" id="IPR036514">
    <property type="entry name" value="SGNH_hydro_sf"/>
</dbReference>
<proteinExistence type="predicted"/>
<keyword evidence="3" id="KW-1185">Reference proteome</keyword>
<dbReference type="InterPro" id="IPR051532">
    <property type="entry name" value="Ester_Hydrolysis_Enzymes"/>
</dbReference>
<dbReference type="AlphaFoldDB" id="A0A9X2I2R2"/>
<evidence type="ECO:0000313" key="2">
    <source>
        <dbReference type="EMBL" id="MCP8897857.1"/>
    </source>
</evidence>
<reference evidence="2" key="2">
    <citation type="submission" date="2023-01" db="EMBL/GenBank/DDBJ databases">
        <title>Gilvimarinus xylanilyticus HB14 isolated from Caulerpa lentillifera aquaculture base in Hainan, China.</title>
        <authorList>
            <person name="Zhang Y.-J."/>
        </authorList>
    </citation>
    <scope>NUCLEOTIDE SEQUENCE</scope>
    <source>
        <strain evidence="2">HB14</strain>
    </source>
</reference>
<dbReference type="Gene3D" id="3.40.50.1110">
    <property type="entry name" value="SGNH hydrolase"/>
    <property type="match status" value="1"/>
</dbReference>
<organism evidence="2 3">
    <name type="scientific">Gilvimarinus xylanilyticus</name>
    <dbReference type="NCBI Taxonomy" id="2944139"/>
    <lineage>
        <taxon>Bacteria</taxon>
        <taxon>Pseudomonadati</taxon>
        <taxon>Pseudomonadota</taxon>
        <taxon>Gammaproteobacteria</taxon>
        <taxon>Cellvibrionales</taxon>
        <taxon>Cellvibrionaceae</taxon>
        <taxon>Gilvimarinus</taxon>
    </lineage>
</organism>
<dbReference type="InterPro" id="IPR013830">
    <property type="entry name" value="SGNH_hydro"/>
</dbReference>
<dbReference type="PROSITE" id="PS51257">
    <property type="entry name" value="PROKAR_LIPOPROTEIN"/>
    <property type="match status" value="1"/>
</dbReference>
<dbReference type="CDD" id="cd01822">
    <property type="entry name" value="Lysophospholipase_L1_like"/>
    <property type="match status" value="1"/>
</dbReference>
<protein>
    <submittedName>
        <fullName evidence="2">Arylesterase</fullName>
    </submittedName>
</protein>
<accession>A0A9X2I2R2</accession>
<name>A0A9X2I2R2_9GAMM</name>
<feature type="domain" description="SGNH hydrolase-type esterase" evidence="1">
    <location>
        <begin position="34"/>
        <end position="184"/>
    </location>
</feature>
<dbReference type="GO" id="GO:0004622">
    <property type="term" value="F:phosphatidylcholine lysophospholipase activity"/>
    <property type="evidence" value="ECO:0007669"/>
    <property type="project" value="TreeGrafter"/>
</dbReference>